<evidence type="ECO:0000256" key="1">
    <source>
        <dbReference type="ARBA" id="ARBA00008950"/>
    </source>
</evidence>
<dbReference type="AlphaFoldDB" id="A0A160SYQ3"/>
<dbReference type="CDD" id="cd00838">
    <property type="entry name" value="MPP_superfamily"/>
    <property type="match status" value="1"/>
</dbReference>
<dbReference type="SUPFAM" id="SSF56300">
    <property type="entry name" value="Metallo-dependent phosphatases"/>
    <property type="match status" value="1"/>
</dbReference>
<name>A0A160SYQ3_9CHLR</name>
<dbReference type="Pfam" id="PF12850">
    <property type="entry name" value="Metallophos_2"/>
    <property type="match status" value="1"/>
</dbReference>
<protein>
    <submittedName>
        <fullName evidence="3">Metallophosphoesterase</fullName>
    </submittedName>
</protein>
<evidence type="ECO:0000313" key="3">
    <source>
        <dbReference type="EMBL" id="CUS02631.2"/>
    </source>
</evidence>
<gene>
    <name evidence="3" type="ORF">CFX0092_A0753</name>
</gene>
<evidence type="ECO:0000259" key="2">
    <source>
        <dbReference type="Pfam" id="PF12850"/>
    </source>
</evidence>
<dbReference type="InterPro" id="IPR011152">
    <property type="entry name" value="Pesterase_MJ0912"/>
</dbReference>
<dbReference type="PIRSF" id="PIRSF000883">
    <property type="entry name" value="Pesterase_MJ0912"/>
    <property type="match status" value="1"/>
</dbReference>
<dbReference type="InterPro" id="IPR050126">
    <property type="entry name" value="Ap4A_hydrolase"/>
</dbReference>
<comment type="similarity">
    <text evidence="1">Belongs to the metallophosphoesterase superfamily. YfcE family.</text>
</comment>
<sequence>MRVAIFSDVHGNLSGMEAVLADMERQRPDLVVFAGDLCLFGPRPAECWRLLRERRIPAVIGNTDAWLAGAGGAPEKHQPSLAWTQPRLPADELAALGRLPFSLRVSPTARATDDLLIVHANPRNLDDIIFPSEADQLAHWQRVRQPDAELEPLLGDLEAAVMVYGHLHIPGIRQWGRLTLVNVASVNMPGDKDGRAKYALLEWDGGRWSVDHRRVAYNVAAESAAFQTHQPPRWQEAVAALATDGYYYPQQI</sequence>
<dbReference type="GO" id="GO:0016791">
    <property type="term" value="F:phosphatase activity"/>
    <property type="evidence" value="ECO:0007669"/>
    <property type="project" value="TreeGrafter"/>
</dbReference>
<proteinExistence type="inferred from homology"/>
<dbReference type="PANTHER" id="PTHR42850">
    <property type="entry name" value="METALLOPHOSPHOESTERASE"/>
    <property type="match status" value="1"/>
</dbReference>
<dbReference type="KEGG" id="pbf:CFX0092_A0753"/>
<dbReference type="PANTHER" id="PTHR42850:SF2">
    <property type="entry name" value="BLL5683 PROTEIN"/>
    <property type="match status" value="1"/>
</dbReference>
<evidence type="ECO:0000313" key="4">
    <source>
        <dbReference type="Proteomes" id="UP000215027"/>
    </source>
</evidence>
<dbReference type="RefSeq" id="WP_095042222.1">
    <property type="nucleotide sequence ID" value="NZ_LN890655.1"/>
</dbReference>
<accession>A0A160SYQ3</accession>
<dbReference type="InterPro" id="IPR024654">
    <property type="entry name" value="Calcineurin-like_PHP_lpxH"/>
</dbReference>
<organism evidence="3 4">
    <name type="scientific">Candidatus Promineifilum breve</name>
    <dbReference type="NCBI Taxonomy" id="1806508"/>
    <lineage>
        <taxon>Bacteria</taxon>
        <taxon>Bacillati</taxon>
        <taxon>Chloroflexota</taxon>
        <taxon>Ardenticatenia</taxon>
        <taxon>Candidatus Promineifilales</taxon>
        <taxon>Candidatus Promineifilaceae</taxon>
        <taxon>Candidatus Promineifilum</taxon>
    </lineage>
</organism>
<dbReference type="Proteomes" id="UP000215027">
    <property type="component" value="Chromosome I"/>
</dbReference>
<feature type="domain" description="Calcineurin-like phosphoesterase" evidence="2">
    <location>
        <begin position="1"/>
        <end position="204"/>
    </location>
</feature>
<keyword evidence="4" id="KW-1185">Reference proteome</keyword>
<dbReference type="InterPro" id="IPR029052">
    <property type="entry name" value="Metallo-depent_PP-like"/>
</dbReference>
<dbReference type="EMBL" id="LN890655">
    <property type="protein sequence ID" value="CUS02631.2"/>
    <property type="molecule type" value="Genomic_DNA"/>
</dbReference>
<dbReference type="OrthoDB" id="9813918at2"/>
<dbReference type="GO" id="GO:0005737">
    <property type="term" value="C:cytoplasm"/>
    <property type="evidence" value="ECO:0007669"/>
    <property type="project" value="TreeGrafter"/>
</dbReference>
<reference evidence="3" key="1">
    <citation type="submission" date="2016-01" db="EMBL/GenBank/DDBJ databases">
        <authorList>
            <person name="Mcilroy J.S."/>
            <person name="Karst M S."/>
            <person name="Albertsen M."/>
        </authorList>
    </citation>
    <scope>NUCLEOTIDE SEQUENCE</scope>
    <source>
        <strain evidence="3">Cfx-K</strain>
    </source>
</reference>
<dbReference type="Gene3D" id="3.60.21.10">
    <property type="match status" value="1"/>
</dbReference>